<dbReference type="Pfam" id="PF04250">
    <property type="entry name" value="DUF429"/>
    <property type="match status" value="1"/>
</dbReference>
<protein>
    <submittedName>
        <fullName evidence="1">DUF429 domain-containing protein</fullName>
    </submittedName>
</protein>
<accession>A0A7V5LZB9</accession>
<name>A0A7V5LZB9_UNCAE</name>
<organism evidence="1">
    <name type="scientific">Aerophobetes bacterium</name>
    <dbReference type="NCBI Taxonomy" id="2030807"/>
    <lineage>
        <taxon>Bacteria</taxon>
        <taxon>Candidatus Aerophobota</taxon>
    </lineage>
</organism>
<dbReference type="InterPro" id="IPR007362">
    <property type="entry name" value="DUF429"/>
</dbReference>
<dbReference type="EMBL" id="DRTT01000146">
    <property type="protein sequence ID" value="HHF98911.1"/>
    <property type="molecule type" value="Genomic_DNA"/>
</dbReference>
<evidence type="ECO:0000313" key="1">
    <source>
        <dbReference type="EMBL" id="HHF98911.1"/>
    </source>
</evidence>
<gene>
    <name evidence="1" type="ORF">ENL39_05450</name>
</gene>
<sequence>MCCFRIFYSYYPFLTVKVRGIKYCTFFFIQEKMSSYLLKFMGIDLAGKEEKPTGWAVIDNNLSLWTEPGEVFGNLEIIEKVREIRPEWIGIDAPLSFPRGKDKMRLCDKKLRQFGSPALSPFFLSSLVKRGMEIARILKDEGYKYIEVYPRATQKILNIKTEGKKPGKSWCISCQREISKLLRGILPPEKKVYSSHALDAILCAYTAYCRWKGNYREIGGEEGKVVVPC</sequence>
<reference evidence="1" key="1">
    <citation type="journal article" date="2020" name="mSystems">
        <title>Genome- and Community-Level Interaction Insights into Carbon Utilization and Element Cycling Functions of Hydrothermarchaeota in Hydrothermal Sediment.</title>
        <authorList>
            <person name="Zhou Z."/>
            <person name="Liu Y."/>
            <person name="Xu W."/>
            <person name="Pan J."/>
            <person name="Luo Z.H."/>
            <person name="Li M."/>
        </authorList>
    </citation>
    <scope>NUCLEOTIDE SEQUENCE [LARGE SCALE GENOMIC DNA]</scope>
    <source>
        <strain evidence="1">HyVt-92</strain>
    </source>
</reference>
<dbReference type="AlphaFoldDB" id="A0A7V5LZB9"/>
<dbReference type="Proteomes" id="UP000886070">
    <property type="component" value="Unassembled WGS sequence"/>
</dbReference>
<comment type="caution">
    <text evidence="1">The sequence shown here is derived from an EMBL/GenBank/DDBJ whole genome shotgun (WGS) entry which is preliminary data.</text>
</comment>
<proteinExistence type="predicted"/>